<gene>
    <name evidence="3" type="ORF">HC231_08315</name>
</gene>
<evidence type="ECO:0008006" key="5">
    <source>
        <dbReference type="Google" id="ProtNLM"/>
    </source>
</evidence>
<dbReference type="PROSITE" id="PS51257">
    <property type="entry name" value="PROKAR_LIPOPROTEIN"/>
    <property type="match status" value="1"/>
</dbReference>
<evidence type="ECO:0000256" key="2">
    <source>
        <dbReference type="SAM" id="SignalP"/>
    </source>
</evidence>
<sequence>MKFSLFLLMLCALTGCVQHGGLPPLSDEPQPVTDANDNTGRRDRPHESLFLFCLSATHEIER</sequence>
<keyword evidence="4" id="KW-1185">Reference proteome</keyword>
<evidence type="ECO:0000313" key="3">
    <source>
        <dbReference type="EMBL" id="QTF06480.1"/>
    </source>
</evidence>
<proteinExistence type="predicted"/>
<keyword evidence="2" id="KW-0732">Signal</keyword>
<feature type="signal peptide" evidence="2">
    <location>
        <begin position="1"/>
        <end position="19"/>
    </location>
</feature>
<evidence type="ECO:0000256" key="1">
    <source>
        <dbReference type="SAM" id="MobiDB-lite"/>
    </source>
</evidence>
<feature type="region of interest" description="Disordered" evidence="1">
    <location>
        <begin position="21"/>
        <end position="44"/>
    </location>
</feature>
<name>A0ABX7UMQ6_9GAMM</name>
<feature type="chain" id="PRO_5046641269" description="Lipoprotein" evidence="2">
    <location>
        <begin position="20"/>
        <end position="62"/>
    </location>
</feature>
<reference evidence="3 4" key="1">
    <citation type="submission" date="2020-03" db="EMBL/GenBank/DDBJ databases">
        <authorList>
            <person name="Bakhshi Ganjeh M."/>
        </authorList>
    </citation>
    <scope>NUCLEOTIDE SEQUENCE [LARGE SCALE GENOMIC DNA]</scope>
    <source>
        <strain evidence="4">Iran 50</strain>
    </source>
</reference>
<dbReference type="EMBL" id="CP050854">
    <property type="protein sequence ID" value="QTF06480.1"/>
    <property type="molecule type" value="Genomic_DNA"/>
</dbReference>
<evidence type="ECO:0000313" key="4">
    <source>
        <dbReference type="Proteomes" id="UP000671960"/>
    </source>
</evidence>
<organism evidence="3 4">
    <name type="scientific">Brenneria izadpanahii</name>
    <dbReference type="NCBI Taxonomy" id="2722756"/>
    <lineage>
        <taxon>Bacteria</taxon>
        <taxon>Pseudomonadati</taxon>
        <taxon>Pseudomonadota</taxon>
        <taxon>Gammaproteobacteria</taxon>
        <taxon>Enterobacterales</taxon>
        <taxon>Pectobacteriaceae</taxon>
        <taxon>Brenneria</taxon>
    </lineage>
</organism>
<protein>
    <recommendedName>
        <fullName evidence="5">Lipoprotein</fullName>
    </recommendedName>
</protein>
<dbReference type="RefSeq" id="WP_208231513.1">
    <property type="nucleotide sequence ID" value="NZ_CP050854.1"/>
</dbReference>
<dbReference type="Proteomes" id="UP000671960">
    <property type="component" value="Chromosome"/>
</dbReference>
<accession>A0ABX7UMQ6</accession>